<comment type="caution">
    <text evidence="3">The sequence shown here is derived from an EMBL/GenBank/DDBJ whole genome shotgun (WGS) entry which is preliminary data.</text>
</comment>
<proteinExistence type="predicted"/>
<gene>
    <name evidence="3" type="ORF">P691DRAFT_756120</name>
</gene>
<organism evidence="3 4">
    <name type="scientific">Macrolepiota fuliginosa MF-IS2</name>
    <dbReference type="NCBI Taxonomy" id="1400762"/>
    <lineage>
        <taxon>Eukaryota</taxon>
        <taxon>Fungi</taxon>
        <taxon>Dikarya</taxon>
        <taxon>Basidiomycota</taxon>
        <taxon>Agaricomycotina</taxon>
        <taxon>Agaricomycetes</taxon>
        <taxon>Agaricomycetidae</taxon>
        <taxon>Agaricales</taxon>
        <taxon>Agaricineae</taxon>
        <taxon>Agaricaceae</taxon>
        <taxon>Macrolepiota</taxon>
    </lineage>
</organism>
<evidence type="ECO:0000313" key="4">
    <source>
        <dbReference type="Proteomes" id="UP000807342"/>
    </source>
</evidence>
<evidence type="ECO:0008006" key="5">
    <source>
        <dbReference type="Google" id="ProtNLM"/>
    </source>
</evidence>
<dbReference type="OrthoDB" id="3258237at2759"/>
<evidence type="ECO:0000313" key="3">
    <source>
        <dbReference type="EMBL" id="KAF9452734.1"/>
    </source>
</evidence>
<dbReference type="CDD" id="cd12087">
    <property type="entry name" value="TM_EGFR-like"/>
    <property type="match status" value="1"/>
</dbReference>
<protein>
    <recommendedName>
        <fullName evidence="5">Transmembrane protein</fullName>
    </recommendedName>
</protein>
<dbReference type="Gene3D" id="2.60.120.260">
    <property type="entry name" value="Galactose-binding domain-like"/>
    <property type="match status" value="2"/>
</dbReference>
<keyword evidence="2" id="KW-1133">Transmembrane helix</keyword>
<reference evidence="3" key="1">
    <citation type="submission" date="2020-11" db="EMBL/GenBank/DDBJ databases">
        <authorList>
            <consortium name="DOE Joint Genome Institute"/>
            <person name="Ahrendt S."/>
            <person name="Riley R."/>
            <person name="Andreopoulos W."/>
            <person name="Labutti K."/>
            <person name="Pangilinan J."/>
            <person name="Ruiz-Duenas F.J."/>
            <person name="Barrasa J.M."/>
            <person name="Sanchez-Garcia M."/>
            <person name="Camarero S."/>
            <person name="Miyauchi S."/>
            <person name="Serrano A."/>
            <person name="Linde D."/>
            <person name="Babiker R."/>
            <person name="Drula E."/>
            <person name="Ayuso-Fernandez I."/>
            <person name="Pacheco R."/>
            <person name="Padilla G."/>
            <person name="Ferreira P."/>
            <person name="Barriuso J."/>
            <person name="Kellner H."/>
            <person name="Castanera R."/>
            <person name="Alfaro M."/>
            <person name="Ramirez L."/>
            <person name="Pisabarro A.G."/>
            <person name="Kuo A."/>
            <person name="Tritt A."/>
            <person name="Lipzen A."/>
            <person name="He G."/>
            <person name="Yan M."/>
            <person name="Ng V."/>
            <person name="Cullen D."/>
            <person name="Martin F."/>
            <person name="Rosso M.-N."/>
            <person name="Henrissat B."/>
            <person name="Hibbett D."/>
            <person name="Martinez A.T."/>
            <person name="Grigoriev I.V."/>
        </authorList>
    </citation>
    <scope>NUCLEOTIDE SEQUENCE</scope>
    <source>
        <strain evidence="3">MF-IS2</strain>
    </source>
</reference>
<keyword evidence="4" id="KW-1185">Reference proteome</keyword>
<sequence>MATKTILVEDCSPMIEYAPPEAWQDTLANDTLATSYSGGSYHVTSTQGASATFQFRGTGFAITGGRRPGYGPFSVTLDGQQLYNGNPLSDSLVKNNLASVSGLSNDNHTVVLTNTGGTPVDIDTITFQTQIGSTGSNLTMTTIDDMNSSISYLPSADAWDLNPRPEFQDGTLHYSIASDAAASLQFSGNAVALYGTVSPDHADISITIDGNTVTVPSGSMSHVVAVRTQVMLYWANDLAGGEHTMTVTKVQSPNTGPFVDIDSFVVFSAAQTPIVTNTTSGAPLSNTSLSPQETTSRTGIIAGASVAGAMALLLIIVGLFLFLRRQRARRMSNIMKASITPTTPTLPMQMEYGMARPPAPDDDEIAFRLPPFSPLAPLRNSYSNKRSSRLSIAPSYYGDPDPTYEQMSERRTSSGSSDLLIPPVPRLGTPRTPESLRTIPRVTVTDTTSPSQPHRPRRPRRSPTLNLGSLQ</sequence>
<dbReference type="AlphaFoldDB" id="A0A9P5XKU4"/>
<feature type="region of interest" description="Disordered" evidence="1">
    <location>
        <begin position="391"/>
        <end position="471"/>
    </location>
</feature>
<evidence type="ECO:0000256" key="1">
    <source>
        <dbReference type="SAM" id="MobiDB-lite"/>
    </source>
</evidence>
<evidence type="ECO:0000256" key="2">
    <source>
        <dbReference type="SAM" id="Phobius"/>
    </source>
</evidence>
<dbReference type="EMBL" id="MU151068">
    <property type="protein sequence ID" value="KAF9452734.1"/>
    <property type="molecule type" value="Genomic_DNA"/>
</dbReference>
<dbReference type="Proteomes" id="UP000807342">
    <property type="component" value="Unassembled WGS sequence"/>
</dbReference>
<accession>A0A9P5XKU4</accession>
<keyword evidence="2" id="KW-0472">Membrane</keyword>
<keyword evidence="2" id="KW-0812">Transmembrane</keyword>
<feature type="transmembrane region" description="Helical" evidence="2">
    <location>
        <begin position="300"/>
        <end position="323"/>
    </location>
</feature>
<name>A0A9P5XKU4_9AGAR</name>